<protein>
    <submittedName>
        <fullName evidence="1">Uncharacterized protein</fullName>
    </submittedName>
</protein>
<gene>
    <name evidence="1" type="ORF">KUCAC02_030261</name>
</gene>
<proteinExistence type="predicted"/>
<organism evidence="1 2">
    <name type="scientific">Chaenocephalus aceratus</name>
    <name type="common">Blackfin icefish</name>
    <name type="synonym">Chaenichthys aceratus</name>
    <dbReference type="NCBI Taxonomy" id="36190"/>
    <lineage>
        <taxon>Eukaryota</taxon>
        <taxon>Metazoa</taxon>
        <taxon>Chordata</taxon>
        <taxon>Craniata</taxon>
        <taxon>Vertebrata</taxon>
        <taxon>Euteleostomi</taxon>
        <taxon>Actinopterygii</taxon>
        <taxon>Neopterygii</taxon>
        <taxon>Teleostei</taxon>
        <taxon>Neoteleostei</taxon>
        <taxon>Acanthomorphata</taxon>
        <taxon>Eupercaria</taxon>
        <taxon>Perciformes</taxon>
        <taxon>Notothenioidei</taxon>
        <taxon>Channichthyidae</taxon>
        <taxon>Chaenocephalus</taxon>
    </lineage>
</organism>
<dbReference type="Proteomes" id="UP001057452">
    <property type="component" value="Chromosome 5"/>
</dbReference>
<comment type="caution">
    <text evidence="1">The sequence shown here is derived from an EMBL/GenBank/DDBJ whole genome shotgun (WGS) entry which is preliminary data.</text>
</comment>
<accession>A0ACB9XKA8</accession>
<keyword evidence="2" id="KW-1185">Reference proteome</keyword>
<dbReference type="EMBL" id="CM043789">
    <property type="protein sequence ID" value="KAI4826830.1"/>
    <property type="molecule type" value="Genomic_DNA"/>
</dbReference>
<reference evidence="1" key="1">
    <citation type="submission" date="2022-05" db="EMBL/GenBank/DDBJ databases">
        <title>Chromosome-level genome of Chaenocephalus aceratus.</title>
        <authorList>
            <person name="Park H."/>
        </authorList>
    </citation>
    <scope>NUCLEOTIDE SEQUENCE</scope>
    <source>
        <strain evidence="1">KU_202001</strain>
    </source>
</reference>
<sequence length="25" mass="2887">MHLLSMTWVSPSCLCREPAGTRWQP</sequence>
<evidence type="ECO:0000313" key="1">
    <source>
        <dbReference type="EMBL" id="KAI4826830.1"/>
    </source>
</evidence>
<evidence type="ECO:0000313" key="2">
    <source>
        <dbReference type="Proteomes" id="UP001057452"/>
    </source>
</evidence>
<name>A0ACB9XKA8_CHAAC</name>